<dbReference type="SMART" id="SM00501">
    <property type="entry name" value="BRIGHT"/>
    <property type="match status" value="1"/>
</dbReference>
<dbReference type="InterPro" id="IPR051232">
    <property type="entry name" value="ARID/SWI1_ChromRemod"/>
</dbReference>
<feature type="region of interest" description="Disordered" evidence="4">
    <location>
        <begin position="1097"/>
        <end position="1127"/>
    </location>
</feature>
<feature type="compositionally biased region" description="Low complexity" evidence="4">
    <location>
        <begin position="1225"/>
        <end position="1237"/>
    </location>
</feature>
<feature type="region of interest" description="Disordered" evidence="4">
    <location>
        <begin position="298"/>
        <end position="341"/>
    </location>
</feature>
<feature type="compositionally biased region" description="Polar residues" evidence="4">
    <location>
        <begin position="1390"/>
        <end position="1424"/>
    </location>
</feature>
<dbReference type="Gene3D" id="2.30.30.140">
    <property type="match status" value="2"/>
</dbReference>
<feature type="region of interest" description="Disordered" evidence="4">
    <location>
        <begin position="952"/>
        <end position="975"/>
    </location>
</feature>
<evidence type="ECO:0000256" key="2">
    <source>
        <dbReference type="ARBA" id="ARBA00023163"/>
    </source>
</evidence>
<feature type="region of interest" description="Disordered" evidence="4">
    <location>
        <begin position="174"/>
        <end position="204"/>
    </location>
</feature>
<feature type="compositionally biased region" description="Basic residues" evidence="4">
    <location>
        <begin position="1358"/>
        <end position="1367"/>
    </location>
</feature>
<feature type="compositionally biased region" description="Basic and acidic residues" evidence="4">
    <location>
        <begin position="828"/>
        <end position="839"/>
    </location>
</feature>
<feature type="compositionally biased region" description="Polar residues" evidence="4">
    <location>
        <begin position="635"/>
        <end position="651"/>
    </location>
</feature>
<dbReference type="Proteomes" id="UP000663872">
    <property type="component" value="Unassembled WGS sequence"/>
</dbReference>
<gene>
    <name evidence="6" type="ORF">GRG538_LOCUS8090</name>
</gene>
<dbReference type="EMBL" id="CAJNYT010000865">
    <property type="protein sequence ID" value="CAF3379808.1"/>
    <property type="molecule type" value="Genomic_DNA"/>
</dbReference>
<proteinExistence type="predicted"/>
<feature type="compositionally biased region" description="Polar residues" evidence="4">
    <location>
        <begin position="8"/>
        <end position="19"/>
    </location>
</feature>
<reference evidence="6" key="1">
    <citation type="submission" date="2021-02" db="EMBL/GenBank/DDBJ databases">
        <authorList>
            <person name="Nowell W R."/>
        </authorList>
    </citation>
    <scope>NUCLEOTIDE SEQUENCE</scope>
</reference>
<evidence type="ECO:0000256" key="1">
    <source>
        <dbReference type="ARBA" id="ARBA00023015"/>
    </source>
</evidence>
<feature type="compositionally biased region" description="Basic and acidic residues" evidence="4">
    <location>
        <begin position="491"/>
        <end position="500"/>
    </location>
</feature>
<keyword evidence="1" id="KW-0805">Transcription regulation</keyword>
<evidence type="ECO:0000259" key="5">
    <source>
        <dbReference type="PROSITE" id="PS51011"/>
    </source>
</evidence>
<feature type="domain" description="ARID" evidence="5">
    <location>
        <begin position="340"/>
        <end position="433"/>
    </location>
</feature>
<dbReference type="PANTHER" id="PTHR13964">
    <property type="entry name" value="RBP-RELATED"/>
    <property type="match status" value="1"/>
</dbReference>
<evidence type="ECO:0000256" key="3">
    <source>
        <dbReference type="ARBA" id="ARBA00023242"/>
    </source>
</evidence>
<feature type="compositionally biased region" description="Pro residues" evidence="4">
    <location>
        <begin position="885"/>
        <end position="894"/>
    </location>
</feature>
<feature type="compositionally biased region" description="Acidic residues" evidence="4">
    <location>
        <begin position="541"/>
        <end position="551"/>
    </location>
</feature>
<name>A0A817YCI9_9BILA</name>
<feature type="compositionally biased region" description="Low complexity" evidence="4">
    <location>
        <begin position="895"/>
        <end position="906"/>
    </location>
</feature>
<dbReference type="InterPro" id="IPR001606">
    <property type="entry name" value="ARID_dom"/>
</dbReference>
<dbReference type="Pfam" id="PF01388">
    <property type="entry name" value="ARID"/>
    <property type="match status" value="1"/>
</dbReference>
<dbReference type="InterPro" id="IPR016197">
    <property type="entry name" value="Chromo-like_dom_sf"/>
</dbReference>
<dbReference type="GO" id="GO:0005634">
    <property type="term" value="C:nucleus"/>
    <property type="evidence" value="ECO:0007669"/>
    <property type="project" value="TreeGrafter"/>
</dbReference>
<dbReference type="GO" id="GO:0006357">
    <property type="term" value="P:regulation of transcription by RNA polymerase II"/>
    <property type="evidence" value="ECO:0007669"/>
    <property type="project" value="TreeGrafter"/>
</dbReference>
<evidence type="ECO:0000313" key="7">
    <source>
        <dbReference type="Proteomes" id="UP000663872"/>
    </source>
</evidence>
<dbReference type="Gene3D" id="1.10.150.60">
    <property type="entry name" value="ARID DNA-binding domain"/>
    <property type="match status" value="1"/>
</dbReference>
<feature type="region of interest" description="Disordered" evidence="4">
    <location>
        <begin position="1314"/>
        <end position="1455"/>
    </location>
</feature>
<feature type="compositionally biased region" description="Polar residues" evidence="4">
    <location>
        <begin position="952"/>
        <end position="965"/>
    </location>
</feature>
<evidence type="ECO:0000256" key="4">
    <source>
        <dbReference type="SAM" id="MobiDB-lite"/>
    </source>
</evidence>
<feature type="compositionally biased region" description="Basic and acidic residues" evidence="4">
    <location>
        <begin position="653"/>
        <end position="662"/>
    </location>
</feature>
<dbReference type="Pfam" id="PF11717">
    <property type="entry name" value="Tudor-knot"/>
    <property type="match status" value="1"/>
</dbReference>
<feature type="compositionally biased region" description="Polar residues" evidence="4">
    <location>
        <begin position="790"/>
        <end position="805"/>
    </location>
</feature>
<dbReference type="SUPFAM" id="SSF46774">
    <property type="entry name" value="ARID-like"/>
    <property type="match status" value="1"/>
</dbReference>
<dbReference type="SUPFAM" id="SSF54160">
    <property type="entry name" value="Chromo domain-like"/>
    <property type="match status" value="1"/>
</dbReference>
<feature type="region of interest" description="Disordered" evidence="4">
    <location>
        <begin position="1225"/>
        <end position="1276"/>
    </location>
</feature>
<feature type="compositionally biased region" description="Low complexity" evidence="4">
    <location>
        <begin position="733"/>
        <end position="742"/>
    </location>
</feature>
<feature type="compositionally biased region" description="Pro residues" evidence="4">
    <location>
        <begin position="867"/>
        <end position="876"/>
    </location>
</feature>
<feature type="region of interest" description="Disordered" evidence="4">
    <location>
        <begin position="1"/>
        <end position="38"/>
    </location>
</feature>
<organism evidence="6 7">
    <name type="scientific">Rotaria socialis</name>
    <dbReference type="NCBI Taxonomy" id="392032"/>
    <lineage>
        <taxon>Eukaryota</taxon>
        <taxon>Metazoa</taxon>
        <taxon>Spiralia</taxon>
        <taxon>Gnathifera</taxon>
        <taxon>Rotifera</taxon>
        <taxon>Eurotatoria</taxon>
        <taxon>Bdelloidea</taxon>
        <taxon>Philodinida</taxon>
        <taxon>Philodinidae</taxon>
        <taxon>Rotaria</taxon>
    </lineage>
</organism>
<feature type="compositionally biased region" description="Low complexity" evidence="4">
    <location>
        <begin position="313"/>
        <end position="327"/>
    </location>
</feature>
<dbReference type="CDD" id="cd16100">
    <property type="entry name" value="ARID"/>
    <property type="match status" value="1"/>
</dbReference>
<feature type="compositionally biased region" description="Polar residues" evidence="4">
    <location>
        <begin position="813"/>
        <end position="825"/>
    </location>
</feature>
<keyword evidence="3" id="KW-0539">Nucleus</keyword>
<accession>A0A817YCI9</accession>
<feature type="compositionally biased region" description="Low complexity" evidence="4">
    <location>
        <begin position="187"/>
        <end position="204"/>
    </location>
</feature>
<feature type="compositionally biased region" description="Pro residues" evidence="4">
    <location>
        <begin position="1322"/>
        <end position="1331"/>
    </location>
</feature>
<evidence type="ECO:0000313" key="6">
    <source>
        <dbReference type="EMBL" id="CAF3379808.1"/>
    </source>
</evidence>
<feature type="compositionally biased region" description="Acidic residues" evidence="4">
    <location>
        <begin position="1238"/>
        <end position="1247"/>
    </location>
</feature>
<feature type="compositionally biased region" description="Low complexity" evidence="4">
    <location>
        <begin position="1332"/>
        <end position="1342"/>
    </location>
</feature>
<dbReference type="PROSITE" id="PS51011">
    <property type="entry name" value="ARID"/>
    <property type="match status" value="1"/>
</dbReference>
<feature type="compositionally biased region" description="Acidic residues" evidence="4">
    <location>
        <begin position="328"/>
        <end position="341"/>
    </location>
</feature>
<feature type="compositionally biased region" description="Polar residues" evidence="4">
    <location>
        <begin position="683"/>
        <end position="718"/>
    </location>
</feature>
<comment type="caution">
    <text evidence="6">The sequence shown here is derived from an EMBL/GenBank/DDBJ whole genome shotgun (WGS) entry which is preliminary data.</text>
</comment>
<feature type="compositionally biased region" description="Polar residues" evidence="4">
    <location>
        <begin position="605"/>
        <end position="625"/>
    </location>
</feature>
<dbReference type="InterPro" id="IPR025995">
    <property type="entry name" value="Tudor-knot"/>
</dbReference>
<dbReference type="PANTHER" id="PTHR13964:SF27">
    <property type="entry name" value="HAT-TRICK, ISOFORM D"/>
    <property type="match status" value="1"/>
</dbReference>
<feature type="compositionally biased region" description="Polar residues" evidence="4">
    <location>
        <begin position="571"/>
        <end position="597"/>
    </location>
</feature>
<dbReference type="GO" id="GO:0000976">
    <property type="term" value="F:transcription cis-regulatory region binding"/>
    <property type="evidence" value="ECO:0007669"/>
    <property type="project" value="TreeGrafter"/>
</dbReference>
<feature type="compositionally biased region" description="Polar residues" evidence="4">
    <location>
        <begin position="750"/>
        <end position="780"/>
    </location>
</feature>
<feature type="compositionally biased region" description="Low complexity" evidence="4">
    <location>
        <begin position="24"/>
        <end position="38"/>
    </location>
</feature>
<keyword evidence="2" id="KW-0804">Transcription</keyword>
<sequence length="1549" mass="171785">MQGERDGQTLSPSPSMLTDETTKNDNNSTSTSSSNNSSTELAYLPIGCSVSAKYRGAFCSAQVKTIEKQVKLKVTLVDSGDTITISEEQIVHSVPLRIGNTVTIRLASSNRRQSNDSNSNHHYSRSGLAAFINPTNPDEKQATIKQIIDNSIYTVIFNDGDERSLRRSSLCLQEEIPTSTSPPPTIQAPSASTPSLVTSNDTTNTNANDITSIVAVKRHGNSDQQAFPALILKRKALADYMWVRSFVDGREYIVHTRDDAHPYHNNSDIQALCRSTSKQATQACEKFIKYNHIPAVWHKKKKKQQKSDDKNSQSDAESISESDSSSSESEDDDEIDEETTEEKDSFVAQLFAFMDDRGTPINNIPKVQNYDLDLHRLFKIVRMLGGYNKVTKNDQWSKVHIKMGLPDELSSENGRSIEHAYKKYLFAYEDLSKKLGSMNAPSAYFGGRTSLGSDSRRSLIRVRQQQHEEEKNQKKITKTKPSPAAVKQRSRKSDESRPSTDTKPAPPPAKKSAPKPSAIPVRKGPNKMKSANILSSSTSESESESDSDSSDNESNHSSSSAYNKTKAKPIATTQQKKPAISSSAIPKKVNQISSSTAIKPDVKKVSTNNKPTVSSANDSKQSKLTITIPIAKSKTAPSTNVQQVKKTNVISSAKDEKKKVSDTKSVPIKTEPKTIVSSSSSSLNKKTVISTQKTSQLTKANQKQSSNSTTVNKPSSTVLPFKPKTVQSQTSTNNNNNNNNNNTKERSGLTKPTSSSVESRQIKQSKINSSSVKAISQERSLSAPVKKTKPTINEETITKPISSAASMKIPKISANNDSMKKSTATLDKIPKKQVSKETTVKVTKTQDNTPLNKSNHDQPTKAHSPSPTRPVVPEPLKPTVVRDPSPLPLTPVSPSPSHRNSLSSISDEPITSTILPNSISSLQSISSSNETTPEIKPIETSLLVQSISILSTKESTDNEMPSLNPNKRPHSDETSELINISDISEPLTPSKRLRRSISSQESIETFSTDQPSLIDYISANRNTQLTYEDISINDVLLVTWGTQGTKQYPARCIEKNDEKKELLVHYTGWNSRHDEWIKLDRVIERKDSTNANTVFQQRPRRTSQINSVRQHLDSTNSTNSIEQNNQPQITNSLIVDISSSSATIDDDEQNKIQKTISIEKPKIEESDIDDNSQGQSEMWNHVETISSTEDDALSCSSTTTRANQLDLNALPIEEIANIRRSISTTNNENNLSTNSEFESPDEIDNETESTRDDDQIQSIIPKRRQSRAASSANKVDPTLNLKVEQIEEIPPLSSDIHEHSHQYPLYVKEETIDSTSVDPQSFQPPPLPPPTSLLIDSILPSTNILPSPPATATGNRRASVRQQKRRSLREPSSTKDSSLSAKKKKLDNGNIINTDMGTDYMSNIDQTSTRSNSTDQQFTESTTGKRYRPPVRRGGKRSANQQEYENEDYRSNSPSNITMRQQLKDMFKHRPSRYNFLDLNNNLAGDERITHLKDRMRECQKVFFNLKSALVKIEKQRKIFVRKQKPIISTTPTIIQTSTTEILGTTTCT</sequence>
<feature type="compositionally biased region" description="Basic residues" evidence="4">
    <location>
        <begin position="1425"/>
        <end position="1436"/>
    </location>
</feature>
<dbReference type="InterPro" id="IPR036431">
    <property type="entry name" value="ARID_dom_sf"/>
</dbReference>
<protein>
    <recommendedName>
        <fullName evidence="5">ARID domain-containing protein</fullName>
    </recommendedName>
</protein>
<dbReference type="SMART" id="SM01014">
    <property type="entry name" value="ARID"/>
    <property type="match status" value="1"/>
</dbReference>
<feature type="region of interest" description="Disordered" evidence="4">
    <location>
        <begin position="447"/>
        <end position="909"/>
    </location>
</feature>